<dbReference type="RefSeq" id="WP_081915235.1">
    <property type="nucleotide sequence ID" value="NZ_CABKTM010000043.1"/>
</dbReference>
<gene>
    <name evidence="2" type="ORF">NSA23_00750</name>
</gene>
<dbReference type="Proteomes" id="UP001142078">
    <property type="component" value="Unassembled WGS sequence"/>
</dbReference>
<evidence type="ECO:0000259" key="1">
    <source>
        <dbReference type="Pfam" id="PF00535"/>
    </source>
</evidence>
<accession>A0A9X2MEI9</accession>
<evidence type="ECO:0000313" key="3">
    <source>
        <dbReference type="Proteomes" id="UP001142078"/>
    </source>
</evidence>
<evidence type="ECO:0000313" key="2">
    <source>
        <dbReference type="EMBL" id="MCR2042633.1"/>
    </source>
</evidence>
<keyword evidence="3" id="KW-1185">Reference proteome</keyword>
<dbReference type="AlphaFoldDB" id="A0A9X2MEI9"/>
<comment type="caution">
    <text evidence="2">The sequence shown here is derived from an EMBL/GenBank/DDBJ whole genome shotgun (WGS) entry which is preliminary data.</text>
</comment>
<dbReference type="PANTHER" id="PTHR48090:SF7">
    <property type="entry name" value="RFBJ PROTEIN"/>
    <property type="match status" value="1"/>
</dbReference>
<protein>
    <submittedName>
        <fullName evidence="2">Glycosyltransferase family 2 protein</fullName>
    </submittedName>
</protein>
<dbReference type="CDD" id="cd04179">
    <property type="entry name" value="DPM_DPG-synthase_like"/>
    <property type="match status" value="1"/>
</dbReference>
<dbReference type="InterPro" id="IPR001173">
    <property type="entry name" value="Glyco_trans_2-like"/>
</dbReference>
<feature type="domain" description="Glycosyltransferase 2-like" evidence="1">
    <location>
        <begin position="8"/>
        <end position="128"/>
    </location>
</feature>
<dbReference type="Gene3D" id="3.90.550.10">
    <property type="entry name" value="Spore Coat Polysaccharide Biosynthesis Protein SpsA, Chain A"/>
    <property type="match status" value="1"/>
</dbReference>
<dbReference type="InterPro" id="IPR029044">
    <property type="entry name" value="Nucleotide-diphossugar_trans"/>
</dbReference>
<dbReference type="OrthoDB" id="9810303at2"/>
<dbReference type="InterPro" id="IPR050256">
    <property type="entry name" value="Glycosyltransferase_2"/>
</dbReference>
<dbReference type="SUPFAM" id="SSF53448">
    <property type="entry name" value="Nucleotide-diphospho-sugar transferases"/>
    <property type="match status" value="1"/>
</dbReference>
<name>A0A9X2MEI9_9FIRM</name>
<dbReference type="Pfam" id="PF00535">
    <property type="entry name" value="Glycos_transf_2"/>
    <property type="match status" value="1"/>
</dbReference>
<proteinExistence type="predicted"/>
<dbReference type="EMBL" id="JANJZL010000001">
    <property type="protein sequence ID" value="MCR2042633.1"/>
    <property type="molecule type" value="Genomic_DNA"/>
</dbReference>
<reference evidence="2" key="1">
    <citation type="submission" date="2022-07" db="EMBL/GenBank/DDBJ databases">
        <title>Enhanced cultured diversity of the mouse gut microbiota enables custom-made synthetic communities.</title>
        <authorList>
            <person name="Afrizal A."/>
        </authorList>
    </citation>
    <scope>NUCLEOTIDE SEQUENCE</scope>
    <source>
        <strain evidence="2">DSM 29482</strain>
    </source>
</reference>
<dbReference type="PANTHER" id="PTHR48090">
    <property type="entry name" value="UNDECAPRENYL-PHOSPHATE 4-DEOXY-4-FORMAMIDO-L-ARABINOSE TRANSFERASE-RELATED"/>
    <property type="match status" value="1"/>
</dbReference>
<organism evidence="2 3">
    <name type="scientific">Anaerosalibacter massiliensis</name>
    <dbReference type="NCBI Taxonomy" id="1347392"/>
    <lineage>
        <taxon>Bacteria</taxon>
        <taxon>Bacillati</taxon>
        <taxon>Bacillota</taxon>
        <taxon>Tissierellia</taxon>
        <taxon>Tissierellales</taxon>
        <taxon>Sporanaerobacteraceae</taxon>
        <taxon>Anaerosalibacter</taxon>
    </lineage>
</organism>
<sequence>MVKRKIVAIIPAYNEEDTIKETIEDLKKVNLINNLVVVDDGSMDNTSTIVENMGIDLIKLNRNRGKGFAIKEAVNRIDYDYLVLVDGDLGKTSSEIEKLIYPVLNDEADFSVAKFPKPLKKGGFGFVKRLAKRGVYIHTGKSIDTTLSGQRVYKKEVVESINYIPDRFGVEIAMTVGALRGGYSIKEVEVDMRHRETGRSLKDFVHRGKQFFNILNTIIILFFRR</sequence>